<keyword evidence="2" id="KW-1185">Reference proteome</keyword>
<evidence type="ECO:0000313" key="1">
    <source>
        <dbReference type="EMBL" id="KAG8238812.1"/>
    </source>
</evidence>
<reference evidence="1" key="1">
    <citation type="submission" date="2013-04" db="EMBL/GenBank/DDBJ databases">
        <authorList>
            <person name="Qu J."/>
            <person name="Murali S.C."/>
            <person name="Bandaranaike D."/>
            <person name="Bellair M."/>
            <person name="Blankenburg K."/>
            <person name="Chao H."/>
            <person name="Dinh H."/>
            <person name="Doddapaneni H."/>
            <person name="Downs B."/>
            <person name="Dugan-Rocha S."/>
            <person name="Elkadiri S."/>
            <person name="Gnanaolivu R.D."/>
            <person name="Hernandez B."/>
            <person name="Javaid M."/>
            <person name="Jayaseelan J.C."/>
            <person name="Lee S."/>
            <person name="Li M."/>
            <person name="Ming W."/>
            <person name="Munidasa M."/>
            <person name="Muniz J."/>
            <person name="Nguyen L."/>
            <person name="Ongeri F."/>
            <person name="Osuji N."/>
            <person name="Pu L.-L."/>
            <person name="Puazo M."/>
            <person name="Qu C."/>
            <person name="Quiroz J."/>
            <person name="Raj R."/>
            <person name="Weissenberger G."/>
            <person name="Xin Y."/>
            <person name="Zou X."/>
            <person name="Han Y."/>
            <person name="Richards S."/>
            <person name="Worley K."/>
            <person name="Muzny D."/>
            <person name="Gibbs R."/>
        </authorList>
    </citation>
    <scope>NUCLEOTIDE SEQUENCE</scope>
    <source>
        <strain evidence="1">Sampled in the wild</strain>
    </source>
</reference>
<name>A0A8K0KQ81_LADFU</name>
<dbReference type="OrthoDB" id="6771654at2759"/>
<dbReference type="AlphaFoldDB" id="A0A8K0KQ81"/>
<gene>
    <name evidence="1" type="ORF">J437_LFUL010526</name>
</gene>
<sequence>MYILNLGIHNFHNNNVHGSQDVASCILKNLKNLSERHIIACSDMCAGQNRNIKVALPWLKIVETVEHNRNNKMVKTCWMHFLRDEPYKIFYKISMAENAKFNILDLLPLYKNIR</sequence>
<reference evidence="1" key="2">
    <citation type="submission" date="2017-10" db="EMBL/GenBank/DDBJ databases">
        <title>Ladona fulva Genome sequencing and assembly.</title>
        <authorList>
            <person name="Murali S."/>
            <person name="Richards S."/>
            <person name="Bandaranaike D."/>
            <person name="Bellair M."/>
            <person name="Blankenburg K."/>
            <person name="Chao H."/>
            <person name="Dinh H."/>
            <person name="Doddapaneni H."/>
            <person name="Dugan-Rocha S."/>
            <person name="Elkadiri S."/>
            <person name="Gnanaolivu R."/>
            <person name="Hernandez B."/>
            <person name="Skinner E."/>
            <person name="Javaid M."/>
            <person name="Lee S."/>
            <person name="Li M."/>
            <person name="Ming W."/>
            <person name="Munidasa M."/>
            <person name="Muniz J."/>
            <person name="Nguyen L."/>
            <person name="Hughes D."/>
            <person name="Osuji N."/>
            <person name="Pu L.-L."/>
            <person name="Puazo M."/>
            <person name="Qu C."/>
            <person name="Quiroz J."/>
            <person name="Raj R."/>
            <person name="Weissenberger G."/>
            <person name="Xin Y."/>
            <person name="Zou X."/>
            <person name="Han Y."/>
            <person name="Worley K."/>
            <person name="Muzny D."/>
            <person name="Gibbs R."/>
        </authorList>
    </citation>
    <scope>NUCLEOTIDE SEQUENCE</scope>
    <source>
        <strain evidence="1">Sampled in the wild</strain>
    </source>
</reference>
<organism evidence="1 2">
    <name type="scientific">Ladona fulva</name>
    <name type="common">Scarce chaser dragonfly</name>
    <name type="synonym">Libellula fulva</name>
    <dbReference type="NCBI Taxonomy" id="123851"/>
    <lineage>
        <taxon>Eukaryota</taxon>
        <taxon>Metazoa</taxon>
        <taxon>Ecdysozoa</taxon>
        <taxon>Arthropoda</taxon>
        <taxon>Hexapoda</taxon>
        <taxon>Insecta</taxon>
        <taxon>Pterygota</taxon>
        <taxon>Palaeoptera</taxon>
        <taxon>Odonata</taxon>
        <taxon>Epiprocta</taxon>
        <taxon>Anisoptera</taxon>
        <taxon>Libelluloidea</taxon>
        <taxon>Libellulidae</taxon>
        <taxon>Ladona</taxon>
    </lineage>
</organism>
<comment type="caution">
    <text evidence="1">The sequence shown here is derived from an EMBL/GenBank/DDBJ whole genome shotgun (WGS) entry which is preliminary data.</text>
</comment>
<evidence type="ECO:0000313" key="2">
    <source>
        <dbReference type="Proteomes" id="UP000792457"/>
    </source>
</evidence>
<protein>
    <submittedName>
        <fullName evidence="1">Uncharacterized protein</fullName>
    </submittedName>
</protein>
<dbReference type="Proteomes" id="UP000792457">
    <property type="component" value="Unassembled WGS sequence"/>
</dbReference>
<accession>A0A8K0KQ81</accession>
<dbReference type="EMBL" id="KZ309442">
    <property type="protein sequence ID" value="KAG8238812.1"/>
    <property type="molecule type" value="Genomic_DNA"/>
</dbReference>
<proteinExistence type="predicted"/>